<dbReference type="EMBL" id="DS547114">
    <property type="protein sequence ID" value="EDR05235.1"/>
    <property type="molecule type" value="Genomic_DNA"/>
</dbReference>
<reference evidence="2 3" key="1">
    <citation type="journal article" date="2008" name="Nature">
        <title>The genome of Laccaria bicolor provides insights into mycorrhizal symbiosis.</title>
        <authorList>
            <person name="Martin F."/>
            <person name="Aerts A."/>
            <person name="Ahren D."/>
            <person name="Brun A."/>
            <person name="Danchin E.G.J."/>
            <person name="Duchaussoy F."/>
            <person name="Gibon J."/>
            <person name="Kohler A."/>
            <person name="Lindquist E."/>
            <person name="Pereda V."/>
            <person name="Salamov A."/>
            <person name="Shapiro H.J."/>
            <person name="Wuyts J."/>
            <person name="Blaudez D."/>
            <person name="Buee M."/>
            <person name="Brokstein P."/>
            <person name="Canbaeck B."/>
            <person name="Cohen D."/>
            <person name="Courty P.E."/>
            <person name="Coutinho P.M."/>
            <person name="Delaruelle C."/>
            <person name="Detter J.C."/>
            <person name="Deveau A."/>
            <person name="DiFazio S."/>
            <person name="Duplessis S."/>
            <person name="Fraissinet-Tachet L."/>
            <person name="Lucic E."/>
            <person name="Frey-Klett P."/>
            <person name="Fourrey C."/>
            <person name="Feussner I."/>
            <person name="Gay G."/>
            <person name="Grimwood J."/>
            <person name="Hoegger P.J."/>
            <person name="Jain P."/>
            <person name="Kilaru S."/>
            <person name="Labbe J."/>
            <person name="Lin Y.C."/>
            <person name="Legue V."/>
            <person name="Le Tacon F."/>
            <person name="Marmeisse R."/>
            <person name="Melayah D."/>
            <person name="Montanini B."/>
            <person name="Muratet M."/>
            <person name="Nehls U."/>
            <person name="Niculita-Hirzel H."/>
            <person name="Oudot-Le Secq M.P."/>
            <person name="Peter M."/>
            <person name="Quesneville H."/>
            <person name="Rajashekar B."/>
            <person name="Reich M."/>
            <person name="Rouhier N."/>
            <person name="Schmutz J."/>
            <person name="Yin T."/>
            <person name="Chalot M."/>
            <person name="Henrissat B."/>
            <person name="Kuees U."/>
            <person name="Lucas S."/>
            <person name="Van de Peer Y."/>
            <person name="Podila G.K."/>
            <person name="Polle A."/>
            <person name="Pukkila P.J."/>
            <person name="Richardson P.M."/>
            <person name="Rouze P."/>
            <person name="Sanders I.R."/>
            <person name="Stajich J.E."/>
            <person name="Tunlid A."/>
            <person name="Tuskan G."/>
            <person name="Grigoriev I.V."/>
        </authorList>
    </citation>
    <scope>NUCLEOTIDE SEQUENCE [LARGE SCALE GENOMIC DNA]</scope>
    <source>
        <strain evidence="3">S238N-H82 / ATCC MYA-4686</strain>
    </source>
</reference>
<gene>
    <name evidence="1" type="ORF">LACBIDRAFT_299879</name>
    <name evidence="2" type="ORF">LACBIDRAFT_303524</name>
</gene>
<dbReference type="KEGG" id="lbc:LACBIDRAFT_303524"/>
<dbReference type="HOGENOM" id="CLU_2400057_0_0_1"/>
<protein>
    <submittedName>
        <fullName evidence="2">Predicted protein</fullName>
    </submittedName>
</protein>
<accession>B0DJM6</accession>
<dbReference type="GeneID" id="6079803"/>
<dbReference type="AlphaFoldDB" id="B0DJM6"/>
<evidence type="ECO:0000313" key="2">
    <source>
        <dbReference type="EMBL" id="EDR05235.1"/>
    </source>
</evidence>
<name>B0DJM6_LACBS</name>
<evidence type="ECO:0000313" key="3">
    <source>
        <dbReference type="Proteomes" id="UP000001194"/>
    </source>
</evidence>
<dbReference type="InParanoid" id="B0DJM6"/>
<keyword evidence="3" id="KW-1185">Reference proteome</keyword>
<dbReference type="KEGG" id="lbc:LACBIDRAFT_299879"/>
<organism evidence="3">
    <name type="scientific">Laccaria bicolor (strain S238N-H82 / ATCC MYA-4686)</name>
    <name type="common">Bicoloured deceiver</name>
    <name type="synonym">Laccaria laccata var. bicolor</name>
    <dbReference type="NCBI Taxonomy" id="486041"/>
    <lineage>
        <taxon>Eukaryota</taxon>
        <taxon>Fungi</taxon>
        <taxon>Dikarya</taxon>
        <taxon>Basidiomycota</taxon>
        <taxon>Agaricomycotina</taxon>
        <taxon>Agaricomycetes</taxon>
        <taxon>Agaricomycetidae</taxon>
        <taxon>Agaricales</taxon>
        <taxon>Agaricineae</taxon>
        <taxon>Hydnangiaceae</taxon>
        <taxon>Laccaria</taxon>
    </lineage>
</organism>
<evidence type="ECO:0000313" key="1">
    <source>
        <dbReference type="EMBL" id="EDQ98502.1"/>
    </source>
</evidence>
<dbReference type="EMBL" id="DS547259">
    <property type="protein sequence ID" value="EDQ98502.1"/>
    <property type="molecule type" value="Genomic_DNA"/>
</dbReference>
<proteinExistence type="predicted"/>
<dbReference type="RefSeq" id="XP_001890846.1">
    <property type="nucleotide sequence ID" value="XM_001890811.1"/>
</dbReference>
<dbReference type="Proteomes" id="UP000001194">
    <property type="component" value="Unassembled WGS sequence"/>
</dbReference>
<dbReference type="RefSeq" id="XP_001884200.1">
    <property type="nucleotide sequence ID" value="XM_001884165.1"/>
</dbReference>
<sequence length="93" mass="10043">MRSGLQQKELLMNVTHLQIEIRVCTGPSTSLQATSTLNGSTPTACMMGSSADIASATTLRDVELNSFAIANTALMILRRNGEDERAEFWASPL</sequence>
<dbReference type="GeneID" id="6086502"/>